<dbReference type="UniPathway" id="UPA00148">
    <property type="reaction ID" value="UER00233"/>
</dbReference>
<feature type="domain" description="Cobalamin adenosyltransferase-like" evidence="5">
    <location>
        <begin position="3"/>
        <end position="175"/>
    </location>
</feature>
<comment type="catalytic activity">
    <reaction evidence="4">
        <text>2 cob(II)yrinate a,c diamide + reduced [electron-transfer flavoprotein] + 2 ATP = 2 adenosylcob(III)yrinate a,c-diamide + 2 triphosphate + oxidized [electron-transfer flavoprotein] + 3 H(+)</text>
        <dbReference type="Rhea" id="RHEA:11528"/>
        <dbReference type="Rhea" id="RHEA-COMP:10685"/>
        <dbReference type="Rhea" id="RHEA-COMP:10686"/>
        <dbReference type="ChEBI" id="CHEBI:15378"/>
        <dbReference type="ChEBI" id="CHEBI:18036"/>
        <dbReference type="ChEBI" id="CHEBI:30616"/>
        <dbReference type="ChEBI" id="CHEBI:57692"/>
        <dbReference type="ChEBI" id="CHEBI:58307"/>
        <dbReference type="ChEBI" id="CHEBI:58503"/>
        <dbReference type="ChEBI" id="CHEBI:58537"/>
        <dbReference type="EC" id="2.5.1.17"/>
    </reaction>
</comment>
<dbReference type="SUPFAM" id="SSF89028">
    <property type="entry name" value="Cobalamin adenosyltransferase-like"/>
    <property type="match status" value="1"/>
</dbReference>
<evidence type="ECO:0000256" key="1">
    <source>
        <dbReference type="ARBA" id="ARBA00022679"/>
    </source>
</evidence>
<proteinExistence type="inferred from homology"/>
<gene>
    <name evidence="6" type="ORF">CAY53_02645</name>
</gene>
<dbReference type="Gene3D" id="1.20.1200.10">
    <property type="entry name" value="Cobalamin adenosyltransferase-like"/>
    <property type="match status" value="1"/>
</dbReference>
<dbReference type="InterPro" id="IPR016030">
    <property type="entry name" value="CblAdoTrfase-like"/>
</dbReference>
<keyword evidence="7" id="KW-1185">Reference proteome</keyword>
<reference evidence="6 7" key="1">
    <citation type="journal article" date="2018" name="MBio">
        <title>Insights into the evolution of host association through the isolation and characterization of a novel human periodontal pathobiont, Desulfobulbus oralis.</title>
        <authorList>
            <person name="Cross K.L."/>
            <person name="Chirania P."/>
            <person name="Xiong W."/>
            <person name="Beall C.J."/>
            <person name="Elkins J.G."/>
            <person name="Giannone R.J."/>
            <person name="Griffen A.L."/>
            <person name="Guss A.M."/>
            <person name="Hettich R.L."/>
            <person name="Joshi S.S."/>
            <person name="Mokrzan E.M."/>
            <person name="Martin R.K."/>
            <person name="Zhulin I.B."/>
            <person name="Leys E.J."/>
            <person name="Podar M."/>
        </authorList>
    </citation>
    <scope>NUCLEOTIDE SEQUENCE [LARGE SCALE GENOMIC DNA]</scope>
    <source>
        <strain evidence="6 7">ORNL</strain>
    </source>
</reference>
<keyword evidence="3 4" id="KW-0067">ATP-binding</keyword>
<protein>
    <recommendedName>
        <fullName evidence="4">Corrinoid adenosyltransferase</fullName>
        <ecNumber evidence="4">2.5.1.17</ecNumber>
    </recommendedName>
    <alternativeName>
        <fullName evidence="4">Cob(II)alamin adenosyltransferase</fullName>
    </alternativeName>
    <alternativeName>
        <fullName evidence="4">Cob(II)yrinic acid a,c-diamide adenosyltransferase</fullName>
    </alternativeName>
    <alternativeName>
        <fullName evidence="4">Cobinamide/cobalamin adenosyltransferase</fullName>
    </alternativeName>
</protein>
<keyword evidence="2 4" id="KW-0547">Nucleotide-binding</keyword>
<dbReference type="OrthoDB" id="9778896at2"/>
<dbReference type="AlphaFoldDB" id="A0A2L1GLH5"/>
<dbReference type="GO" id="GO:0008817">
    <property type="term" value="F:corrinoid adenosyltransferase activity"/>
    <property type="evidence" value="ECO:0007669"/>
    <property type="project" value="UniProtKB-UniRule"/>
</dbReference>
<accession>A0A2L1GLH5</accession>
<comment type="pathway">
    <text evidence="4">Cofactor biosynthesis; adenosylcobalamin biosynthesis; adenosylcobalamin from cob(II)yrinate a,c-diamide: step 2/7.</text>
</comment>
<evidence type="ECO:0000256" key="2">
    <source>
        <dbReference type="ARBA" id="ARBA00022741"/>
    </source>
</evidence>
<dbReference type="Proteomes" id="UP000239867">
    <property type="component" value="Chromosome"/>
</dbReference>
<sequence>MKVYTGTGDQGQTNLFSGERVAKHNVRIDAYGDLDELNSLVGAIAALSPQNEAALAQDLAGIQRRLFAAGAWLATTPGSSAEQHLTPFPPAAARELEERIDALSAHLPELRSFILPGGVPVAAWAHVGRTVCRRAERKLTLLMASEAGSQHEGLIAIQVYLNRLSDYLFTAARYLNQQLGQGDVPVK</sequence>
<name>A0A2L1GLH5_9BACT</name>
<dbReference type="RefSeq" id="WP_104935811.1">
    <property type="nucleotide sequence ID" value="NZ_CP021255.1"/>
</dbReference>
<organism evidence="6 7">
    <name type="scientific">Desulfobulbus oralis</name>
    <dbReference type="NCBI Taxonomy" id="1986146"/>
    <lineage>
        <taxon>Bacteria</taxon>
        <taxon>Pseudomonadati</taxon>
        <taxon>Thermodesulfobacteriota</taxon>
        <taxon>Desulfobulbia</taxon>
        <taxon>Desulfobulbales</taxon>
        <taxon>Desulfobulbaceae</taxon>
        <taxon>Desulfobulbus</taxon>
    </lineage>
</organism>
<evidence type="ECO:0000259" key="5">
    <source>
        <dbReference type="Pfam" id="PF01923"/>
    </source>
</evidence>
<evidence type="ECO:0000256" key="3">
    <source>
        <dbReference type="ARBA" id="ARBA00022840"/>
    </source>
</evidence>
<dbReference type="InterPro" id="IPR029499">
    <property type="entry name" value="PduO-typ"/>
</dbReference>
<dbReference type="InterPro" id="IPR036451">
    <property type="entry name" value="CblAdoTrfase-like_sf"/>
</dbReference>
<dbReference type="NCBIfam" id="TIGR00636">
    <property type="entry name" value="PduO_Nterm"/>
    <property type="match status" value="1"/>
</dbReference>
<evidence type="ECO:0000313" key="7">
    <source>
        <dbReference type="Proteomes" id="UP000239867"/>
    </source>
</evidence>
<dbReference type="GO" id="GO:0005524">
    <property type="term" value="F:ATP binding"/>
    <property type="evidence" value="ECO:0007669"/>
    <property type="project" value="UniProtKB-UniRule"/>
</dbReference>
<dbReference type="EC" id="2.5.1.17" evidence="4"/>
<dbReference type="KEGG" id="deo:CAY53_02645"/>
<dbReference type="PANTHER" id="PTHR12213:SF0">
    <property type="entry name" value="CORRINOID ADENOSYLTRANSFERASE MMAB"/>
    <property type="match status" value="1"/>
</dbReference>
<comment type="catalytic activity">
    <reaction evidence="4">
        <text>2 cob(II)alamin + reduced [electron-transfer flavoprotein] + 2 ATP = 2 adenosylcob(III)alamin + 2 triphosphate + oxidized [electron-transfer flavoprotein] + 3 H(+)</text>
        <dbReference type="Rhea" id="RHEA:28671"/>
        <dbReference type="Rhea" id="RHEA-COMP:10685"/>
        <dbReference type="Rhea" id="RHEA-COMP:10686"/>
        <dbReference type="ChEBI" id="CHEBI:15378"/>
        <dbReference type="ChEBI" id="CHEBI:16304"/>
        <dbReference type="ChEBI" id="CHEBI:18036"/>
        <dbReference type="ChEBI" id="CHEBI:18408"/>
        <dbReference type="ChEBI" id="CHEBI:30616"/>
        <dbReference type="ChEBI" id="CHEBI:57692"/>
        <dbReference type="ChEBI" id="CHEBI:58307"/>
        <dbReference type="EC" id="2.5.1.17"/>
    </reaction>
</comment>
<dbReference type="Pfam" id="PF01923">
    <property type="entry name" value="Cob_adeno_trans"/>
    <property type="match status" value="1"/>
</dbReference>
<dbReference type="GO" id="GO:0009236">
    <property type="term" value="P:cobalamin biosynthetic process"/>
    <property type="evidence" value="ECO:0007669"/>
    <property type="project" value="UniProtKB-UniRule"/>
</dbReference>
<evidence type="ECO:0000313" key="6">
    <source>
        <dbReference type="EMBL" id="AVD70508.1"/>
    </source>
</evidence>
<keyword evidence="1 4" id="KW-0808">Transferase</keyword>
<comment type="similarity">
    <text evidence="4">Belongs to the Cob(I)alamin adenosyltransferase family.</text>
</comment>
<dbReference type="PANTHER" id="PTHR12213">
    <property type="entry name" value="CORRINOID ADENOSYLTRANSFERASE"/>
    <property type="match status" value="1"/>
</dbReference>
<evidence type="ECO:0000256" key="4">
    <source>
        <dbReference type="RuleBase" id="RU366026"/>
    </source>
</evidence>
<dbReference type="EMBL" id="CP021255">
    <property type="protein sequence ID" value="AVD70508.1"/>
    <property type="molecule type" value="Genomic_DNA"/>
</dbReference>
<keyword evidence="4" id="KW-0169">Cobalamin biosynthesis</keyword>